<feature type="region of interest" description="Disordered" evidence="7">
    <location>
        <begin position="1"/>
        <end position="20"/>
    </location>
</feature>
<dbReference type="InterPro" id="IPR019817">
    <property type="entry name" value="Interferon_reg_fac_CS"/>
</dbReference>
<evidence type="ECO:0000256" key="1">
    <source>
        <dbReference type="ARBA" id="ARBA00004123"/>
    </source>
</evidence>
<evidence type="ECO:0000313" key="10">
    <source>
        <dbReference type="Proteomes" id="UP000823561"/>
    </source>
</evidence>
<comment type="subcellular location">
    <subcellularLocation>
        <location evidence="1">Nucleus</location>
    </subcellularLocation>
</comment>
<dbReference type="InterPro" id="IPR008984">
    <property type="entry name" value="SMAD_FHA_dom_sf"/>
</dbReference>
<feature type="compositionally biased region" description="Low complexity" evidence="7">
    <location>
        <begin position="301"/>
        <end position="318"/>
    </location>
</feature>
<dbReference type="InterPro" id="IPR001346">
    <property type="entry name" value="Interferon_reg_fact_DNA-bd_dom"/>
</dbReference>
<comment type="caution">
    <text evidence="9">The sequence shown here is derived from an EMBL/GenBank/DDBJ whole genome shotgun (WGS) entry which is preliminary data.</text>
</comment>
<dbReference type="InterPro" id="IPR036388">
    <property type="entry name" value="WH-like_DNA-bd_sf"/>
</dbReference>
<keyword evidence="5" id="KW-0804">Transcription</keyword>
<dbReference type="EMBL" id="JADWDJ010000001">
    <property type="protein sequence ID" value="KAG5286726.1"/>
    <property type="molecule type" value="Genomic_DNA"/>
</dbReference>
<evidence type="ECO:0000256" key="4">
    <source>
        <dbReference type="ARBA" id="ARBA00023159"/>
    </source>
</evidence>
<keyword evidence="6" id="KW-0539">Nucleus</keyword>
<dbReference type="PANTHER" id="PTHR11949:SF6">
    <property type="entry name" value="INTERFERON REGULATORY FACTOR 4"/>
    <property type="match status" value="1"/>
</dbReference>
<dbReference type="PRINTS" id="PR00267">
    <property type="entry name" value="INTFRNREGFCT"/>
</dbReference>
<dbReference type="Pfam" id="PF00605">
    <property type="entry name" value="IRF"/>
    <property type="match status" value="1"/>
</dbReference>
<name>A0AAV6HLB1_9TELE</name>
<evidence type="ECO:0000259" key="8">
    <source>
        <dbReference type="PROSITE" id="PS51507"/>
    </source>
</evidence>
<dbReference type="CDD" id="cd00103">
    <property type="entry name" value="IRF"/>
    <property type="match status" value="1"/>
</dbReference>
<dbReference type="GO" id="GO:0002376">
    <property type="term" value="P:immune system process"/>
    <property type="evidence" value="ECO:0007669"/>
    <property type="project" value="TreeGrafter"/>
</dbReference>
<dbReference type="InterPro" id="IPR036390">
    <property type="entry name" value="WH_DNA-bd_sf"/>
</dbReference>
<evidence type="ECO:0000256" key="3">
    <source>
        <dbReference type="ARBA" id="ARBA00023125"/>
    </source>
</evidence>
<dbReference type="Gene3D" id="2.60.200.10">
    <property type="match status" value="1"/>
</dbReference>
<dbReference type="Gene3D" id="1.10.10.10">
    <property type="entry name" value="Winged helix-like DNA-binding domain superfamily/Winged helix DNA-binding domain"/>
    <property type="match status" value="1"/>
</dbReference>
<reference evidence="9 10" key="1">
    <citation type="submission" date="2020-10" db="EMBL/GenBank/DDBJ databases">
        <title>Chromosome-scale genome assembly of the Allis shad, Alosa alosa.</title>
        <authorList>
            <person name="Margot Z."/>
            <person name="Christophe K."/>
            <person name="Cabau C."/>
            <person name="Louis A."/>
            <person name="Berthelot C."/>
            <person name="Parey E."/>
            <person name="Roest Crollius H."/>
            <person name="Montfort J."/>
            <person name="Robinson-Rechavi M."/>
            <person name="Bucao C."/>
            <person name="Bouchez O."/>
            <person name="Gislard M."/>
            <person name="Lluch J."/>
            <person name="Milhes M."/>
            <person name="Lampietro C."/>
            <person name="Lopez Roques C."/>
            <person name="Donnadieu C."/>
            <person name="Braasch I."/>
            <person name="Desvignes T."/>
            <person name="Postlethwait J."/>
            <person name="Bobe J."/>
            <person name="Guiguen Y."/>
        </authorList>
    </citation>
    <scope>NUCLEOTIDE SEQUENCE [LARGE SCALE GENOMIC DNA]</scope>
    <source>
        <strain evidence="9">M-15738</strain>
        <tissue evidence="9">Blood</tissue>
    </source>
</reference>
<dbReference type="GO" id="GO:0000981">
    <property type="term" value="F:DNA-binding transcription factor activity, RNA polymerase II-specific"/>
    <property type="evidence" value="ECO:0007669"/>
    <property type="project" value="TreeGrafter"/>
</dbReference>
<keyword evidence="10" id="KW-1185">Reference proteome</keyword>
<dbReference type="GO" id="GO:0000978">
    <property type="term" value="F:RNA polymerase II cis-regulatory region sequence-specific DNA binding"/>
    <property type="evidence" value="ECO:0007669"/>
    <property type="project" value="TreeGrafter"/>
</dbReference>
<dbReference type="PROSITE" id="PS00601">
    <property type="entry name" value="IRF_1"/>
    <property type="match status" value="1"/>
</dbReference>
<dbReference type="FunFam" id="1.10.10.10:FF:000041">
    <property type="entry name" value="Interferon regulatory factor 4"/>
    <property type="match status" value="1"/>
</dbReference>
<evidence type="ECO:0000256" key="5">
    <source>
        <dbReference type="ARBA" id="ARBA00023163"/>
    </source>
</evidence>
<evidence type="ECO:0000256" key="7">
    <source>
        <dbReference type="SAM" id="MobiDB-lite"/>
    </source>
</evidence>
<keyword evidence="3" id="KW-0238">DNA-binding</keyword>
<dbReference type="InterPro" id="IPR017855">
    <property type="entry name" value="SMAD-like_dom_sf"/>
</dbReference>
<dbReference type="SMART" id="SM00348">
    <property type="entry name" value="IRF"/>
    <property type="match status" value="1"/>
</dbReference>
<dbReference type="InterPro" id="IPR019471">
    <property type="entry name" value="Interferon_reg_factor-3"/>
</dbReference>
<evidence type="ECO:0000256" key="6">
    <source>
        <dbReference type="ARBA" id="ARBA00023242"/>
    </source>
</evidence>
<dbReference type="AlphaFoldDB" id="A0AAV6HLB1"/>
<gene>
    <name evidence="9" type="ORF">AALO_G00018100</name>
</gene>
<dbReference type="PANTHER" id="PTHR11949">
    <property type="entry name" value="INTERFERON REGULATORY FACTOR"/>
    <property type="match status" value="1"/>
</dbReference>
<dbReference type="Pfam" id="PF10401">
    <property type="entry name" value="IRF-3"/>
    <property type="match status" value="1"/>
</dbReference>
<sequence length="492" mass="55969">MPCMLKKEEGVVSSPSQTPPGLTLKEMNLDGDCNMSVSCGNGKLRQWLIDQIDSGSYPGLVWENDEKTIFRIPWKHAGKQDYNREEDAALFKAWALFKGKYREGVDKPDPPTWKTRLRCALNKSNDFDELVDRSQLDISDPYKVYRIIPEGAKRGAKVNSVEESSAHVSPLNYPIPPPYPPLQPTMPSYMLPHERRDWMDYTTVEQPHHQPPHADLQYGQCPYPPTRPLPWPSCDNGYQISGTFYTCSPTETHTSAFTVDPSMRAAEAMAFTDYRLYVSLFYRESLVKEVTTNCRDGCRISSAPSSSSSSASSSPSSPGLTEERFGGTPEPVIFPFPYPQSQRRGAEKLPNVLERGVHLWMAQDGLYAKRLCQGRVYWEGPLAPYADKPNKLEKEQICKLFDTQQFLTEIQGYFHHGRSMPRYQVVLCFGDEYPDPQRQRKMITAQVEPMFARQLICLTQQPSGHYLRGYDLPSQGASPAEDYQRALQHLQE</sequence>
<feature type="compositionally biased region" description="Basic and acidic residues" evidence="7">
    <location>
        <begin position="1"/>
        <end position="10"/>
    </location>
</feature>
<dbReference type="PROSITE" id="PS51507">
    <property type="entry name" value="IRF_2"/>
    <property type="match status" value="1"/>
</dbReference>
<evidence type="ECO:0000313" key="9">
    <source>
        <dbReference type="EMBL" id="KAG5286726.1"/>
    </source>
</evidence>
<keyword evidence="2" id="KW-0805">Transcription regulation</keyword>
<evidence type="ECO:0000256" key="2">
    <source>
        <dbReference type="ARBA" id="ARBA00023015"/>
    </source>
</evidence>
<dbReference type="Proteomes" id="UP000823561">
    <property type="component" value="Chromosome 1"/>
</dbReference>
<dbReference type="GO" id="GO:0045944">
    <property type="term" value="P:positive regulation of transcription by RNA polymerase II"/>
    <property type="evidence" value="ECO:0007669"/>
    <property type="project" value="UniProtKB-ARBA"/>
</dbReference>
<accession>A0AAV6HLB1</accession>
<dbReference type="SUPFAM" id="SSF46785">
    <property type="entry name" value="Winged helix' DNA-binding domain"/>
    <property type="match status" value="1"/>
</dbReference>
<keyword evidence="4" id="KW-0010">Activator</keyword>
<feature type="domain" description="IRF tryptophan pentad repeat" evidence="8">
    <location>
        <begin position="41"/>
        <end position="149"/>
    </location>
</feature>
<dbReference type="GO" id="GO:0005634">
    <property type="term" value="C:nucleus"/>
    <property type="evidence" value="ECO:0007669"/>
    <property type="project" value="UniProtKB-SubCell"/>
</dbReference>
<proteinExistence type="predicted"/>
<dbReference type="SMART" id="SM01243">
    <property type="entry name" value="IRF-3"/>
    <property type="match status" value="1"/>
</dbReference>
<protein>
    <recommendedName>
        <fullName evidence="8">IRF tryptophan pentad repeat domain-containing protein</fullName>
    </recommendedName>
</protein>
<organism evidence="9 10">
    <name type="scientific">Alosa alosa</name>
    <name type="common">allis shad</name>
    <dbReference type="NCBI Taxonomy" id="278164"/>
    <lineage>
        <taxon>Eukaryota</taxon>
        <taxon>Metazoa</taxon>
        <taxon>Chordata</taxon>
        <taxon>Craniata</taxon>
        <taxon>Vertebrata</taxon>
        <taxon>Euteleostomi</taxon>
        <taxon>Actinopterygii</taxon>
        <taxon>Neopterygii</taxon>
        <taxon>Teleostei</taxon>
        <taxon>Clupei</taxon>
        <taxon>Clupeiformes</taxon>
        <taxon>Clupeoidei</taxon>
        <taxon>Clupeidae</taxon>
        <taxon>Alosa</taxon>
    </lineage>
</organism>
<feature type="region of interest" description="Disordered" evidence="7">
    <location>
        <begin position="299"/>
        <end position="329"/>
    </location>
</feature>
<dbReference type="SUPFAM" id="SSF49879">
    <property type="entry name" value="SMAD/FHA domain"/>
    <property type="match status" value="1"/>
</dbReference>